<dbReference type="STRING" id="29422.Lbru_2137"/>
<reference evidence="1 2" key="1">
    <citation type="submission" date="2015-11" db="EMBL/GenBank/DDBJ databases">
        <title>Genomic analysis of 38 Legionella species identifies large and diverse effector repertoires.</title>
        <authorList>
            <person name="Burstein D."/>
            <person name="Amaro F."/>
            <person name="Zusman T."/>
            <person name="Lifshitz Z."/>
            <person name="Cohen O."/>
            <person name="Gilbert J.A."/>
            <person name="Pupko T."/>
            <person name="Shuman H.A."/>
            <person name="Segal G."/>
        </authorList>
    </citation>
    <scope>NUCLEOTIDE SEQUENCE [LARGE SCALE GENOMIC DNA]</scope>
    <source>
        <strain evidence="1 2">ATCC 43878</strain>
    </source>
</reference>
<name>A0A0W0SEN8_9GAMM</name>
<dbReference type="AlphaFoldDB" id="A0A0W0SEN8"/>
<proteinExistence type="predicted"/>
<evidence type="ECO:0008006" key="3">
    <source>
        <dbReference type="Google" id="ProtNLM"/>
    </source>
</evidence>
<dbReference type="OrthoDB" id="6058654at2"/>
<accession>A0A0W0SEN8</accession>
<keyword evidence="2" id="KW-1185">Reference proteome</keyword>
<dbReference type="EMBL" id="LNXV01000029">
    <property type="protein sequence ID" value="KTC81617.1"/>
    <property type="molecule type" value="Genomic_DNA"/>
</dbReference>
<protein>
    <recommendedName>
        <fullName evidence="3">WYL domain-containing protein</fullName>
    </recommendedName>
</protein>
<evidence type="ECO:0000313" key="2">
    <source>
        <dbReference type="Proteomes" id="UP000054742"/>
    </source>
</evidence>
<evidence type="ECO:0000313" key="1">
    <source>
        <dbReference type="EMBL" id="KTC81617.1"/>
    </source>
</evidence>
<sequence>MNIKAKLSQAIKTHHAIECIYHGKKRFIEPYHYGTLGGKMQLHCFQYDGESESGGLPEWRNLKLNEIKDIQIIEKHFTIRASYHPENAHYITIEQSIYDNATK</sequence>
<dbReference type="Proteomes" id="UP000054742">
    <property type="component" value="Unassembled WGS sequence"/>
</dbReference>
<dbReference type="PROSITE" id="PS52050">
    <property type="entry name" value="WYL"/>
    <property type="match status" value="1"/>
</dbReference>
<dbReference type="PATRIC" id="fig|29422.6.peg.2280"/>
<comment type="caution">
    <text evidence="1">The sequence shown here is derived from an EMBL/GenBank/DDBJ whole genome shotgun (WGS) entry which is preliminary data.</text>
</comment>
<gene>
    <name evidence="1" type="ORF">Lbru_2137</name>
</gene>
<organism evidence="1 2">
    <name type="scientific">Legionella brunensis</name>
    <dbReference type="NCBI Taxonomy" id="29422"/>
    <lineage>
        <taxon>Bacteria</taxon>
        <taxon>Pseudomonadati</taxon>
        <taxon>Pseudomonadota</taxon>
        <taxon>Gammaproteobacteria</taxon>
        <taxon>Legionellales</taxon>
        <taxon>Legionellaceae</taxon>
        <taxon>Legionella</taxon>
    </lineage>
</organism>
<dbReference type="RefSeq" id="WP_058442123.1">
    <property type="nucleotide sequence ID" value="NZ_CAAAHU010000005.1"/>
</dbReference>